<reference evidence="3 4" key="1">
    <citation type="submission" date="2023-01" db="EMBL/GenBank/DDBJ databases">
        <title>Draft genome sequence of Nocardiopsis sp. RSe5-2 isolated from halophytes.</title>
        <authorList>
            <person name="Duangmal K."/>
            <person name="Chantavorakit T."/>
        </authorList>
    </citation>
    <scope>NUCLEOTIDE SEQUENCE [LARGE SCALE GENOMIC DNA]</scope>
    <source>
        <strain evidence="3 4">RSe5-2</strain>
    </source>
</reference>
<evidence type="ECO:0000259" key="2">
    <source>
        <dbReference type="Pfam" id="PF00561"/>
    </source>
</evidence>
<dbReference type="Pfam" id="PF00561">
    <property type="entry name" value="Abhydrolase_1"/>
    <property type="match status" value="1"/>
</dbReference>
<evidence type="ECO:0000256" key="1">
    <source>
        <dbReference type="ARBA" id="ARBA00022801"/>
    </source>
</evidence>
<dbReference type="InterPro" id="IPR000073">
    <property type="entry name" value="AB_hydrolase_1"/>
</dbReference>
<gene>
    <name evidence="3" type="ORF">O4J56_23565</name>
</gene>
<dbReference type="Gene3D" id="3.40.50.1820">
    <property type="entry name" value="alpha/beta hydrolase"/>
    <property type="match status" value="1"/>
</dbReference>
<comment type="caution">
    <text evidence="3">The sequence shown here is derived from an EMBL/GenBank/DDBJ whole genome shotgun (WGS) entry which is preliminary data.</text>
</comment>
<keyword evidence="4" id="KW-1185">Reference proteome</keyword>
<dbReference type="SUPFAM" id="SSF53474">
    <property type="entry name" value="alpha/beta-Hydrolases"/>
    <property type="match status" value="1"/>
</dbReference>
<dbReference type="RefSeq" id="WP_270688722.1">
    <property type="nucleotide sequence ID" value="NZ_JAQFWQ010000085.1"/>
</dbReference>
<dbReference type="GO" id="GO:0016787">
    <property type="term" value="F:hydrolase activity"/>
    <property type="evidence" value="ECO:0007669"/>
    <property type="project" value="UniProtKB-KW"/>
</dbReference>
<dbReference type="InterPro" id="IPR000639">
    <property type="entry name" value="Epox_hydrolase-like"/>
</dbReference>
<dbReference type="EMBL" id="JAQFWQ010000085">
    <property type="protein sequence ID" value="MDA2813643.1"/>
    <property type="molecule type" value="Genomic_DNA"/>
</dbReference>
<protein>
    <submittedName>
        <fullName evidence="3">Alpha/beta hydrolase</fullName>
    </submittedName>
</protein>
<dbReference type="Proteomes" id="UP001527866">
    <property type="component" value="Unassembled WGS sequence"/>
</dbReference>
<name>A0ABT4U9L4_9ACTN</name>
<evidence type="ECO:0000313" key="4">
    <source>
        <dbReference type="Proteomes" id="UP001527866"/>
    </source>
</evidence>
<keyword evidence="1 3" id="KW-0378">Hydrolase</keyword>
<dbReference type="PRINTS" id="PR00412">
    <property type="entry name" value="EPOXHYDRLASE"/>
</dbReference>
<dbReference type="InterPro" id="IPR029058">
    <property type="entry name" value="AB_hydrolase_fold"/>
</dbReference>
<feature type="domain" description="AB hydrolase-1" evidence="2">
    <location>
        <begin position="41"/>
        <end position="146"/>
    </location>
</feature>
<organism evidence="3 4">
    <name type="scientific">Nocardiopsis endophytica</name>
    <dbReference type="NCBI Taxonomy" id="3018445"/>
    <lineage>
        <taxon>Bacteria</taxon>
        <taxon>Bacillati</taxon>
        <taxon>Actinomycetota</taxon>
        <taxon>Actinomycetes</taxon>
        <taxon>Streptosporangiales</taxon>
        <taxon>Nocardiopsidaceae</taxon>
        <taxon>Nocardiopsis</taxon>
    </lineage>
</organism>
<sequence>MTPPLTDADLAASLDGGFTSAHADVNGVRLHYVTGGDRGTPLVLLGGWPQTWWQFRKVMPALAAEHRVVAVDIRGQGGSAKPADGYDKRTMAADVHALIRHLGYEQADVAGHDIGGMVAEAVAALYPDTVRRLVILDVPHPDEGLLSLPMLPQGAQDANITGAEQGPGTAYLWWFAFNQVRGLPEALLEGRERVLVDWLCGYILRDQDSIDDDAREVYARALAAPGAVRAGNAWYQAFVQDIADLAEYPPLSLPVLGLACAGNMPLIRGGLAGRAADLTVVEVPDSGHYLPEEQPEFVTDRMLRFLR</sequence>
<evidence type="ECO:0000313" key="3">
    <source>
        <dbReference type="EMBL" id="MDA2813643.1"/>
    </source>
</evidence>
<dbReference type="PRINTS" id="PR00111">
    <property type="entry name" value="ABHYDROLASE"/>
</dbReference>
<proteinExistence type="predicted"/>
<dbReference type="PANTHER" id="PTHR43329">
    <property type="entry name" value="EPOXIDE HYDROLASE"/>
    <property type="match status" value="1"/>
</dbReference>
<accession>A0ABT4U9L4</accession>